<dbReference type="GO" id="GO:0005085">
    <property type="term" value="F:guanyl-nucleotide exchange factor activity"/>
    <property type="evidence" value="ECO:0007669"/>
    <property type="project" value="TreeGrafter"/>
</dbReference>
<evidence type="ECO:0000256" key="7">
    <source>
        <dbReference type="ARBA" id="ARBA00044228"/>
    </source>
</evidence>
<dbReference type="Pfam" id="PF01008">
    <property type="entry name" value="IF-2B"/>
    <property type="match status" value="1"/>
</dbReference>
<dbReference type="InterPro" id="IPR051855">
    <property type="entry name" value="eIF2B_beta_subunit"/>
</dbReference>
<organism evidence="10 11">
    <name type="scientific">Moniliophthora roreri</name>
    <name type="common">Frosty pod rot fungus</name>
    <name type="synonym">Monilia roreri</name>
    <dbReference type="NCBI Taxonomy" id="221103"/>
    <lineage>
        <taxon>Eukaryota</taxon>
        <taxon>Fungi</taxon>
        <taxon>Dikarya</taxon>
        <taxon>Basidiomycota</taxon>
        <taxon>Agaricomycotina</taxon>
        <taxon>Agaricomycetes</taxon>
        <taxon>Agaricomycetidae</taxon>
        <taxon>Agaricales</taxon>
        <taxon>Marasmiineae</taxon>
        <taxon>Marasmiaceae</taxon>
        <taxon>Moniliophthora</taxon>
    </lineage>
</organism>
<sequence>MASDPQLAANQRFVEDLASKLRRRQVVGSRATALETLLVLRQVVSKARFSNIDQLVEIIRSVGRRLVEAQPKEHSVGNTVRKVLHHIREEYHTATGVAHSAASGKFSIAKFVRQGQPRKHVAVVKSETKPALKENDSDDPDSFARGLKPVLMEAIQDVFDELETVYDNISKNAKDHVHSDEIILTLGTSKTVESFLKAAAHHRNYTVIVAETAPSYGGREMAQSLSAAGISTFLVPDSSIYALMSRVNKVILGTHAILANGGMFATSGSLLAVTAARAYSTPVVVCAGQFKLTPLWNLYHEYGALDFGDPNAVLGFEEGSLVDKVDVVNPYYDYVRPELVDAYITNYGDHPPSSIYRLIKESYDDEDIDL</sequence>
<dbReference type="GO" id="GO:0005829">
    <property type="term" value="C:cytosol"/>
    <property type="evidence" value="ECO:0007669"/>
    <property type="project" value="UniProtKB-SubCell"/>
</dbReference>
<proteinExistence type="inferred from homology"/>
<dbReference type="FunFam" id="3.40.50.10470:FF:000008">
    <property type="entry name" value="Translation initiation factor 2B, beta subunit"/>
    <property type="match status" value="1"/>
</dbReference>
<dbReference type="PANTHER" id="PTHR45859:SF1">
    <property type="entry name" value="TRANSLATION INITIATION FACTOR EIF-2B SUBUNIT BETA"/>
    <property type="match status" value="1"/>
</dbReference>
<protein>
    <recommendedName>
        <fullName evidence="6">Translation initiation factor eIF2B subunit beta</fullName>
    </recommendedName>
    <alternativeName>
        <fullName evidence="7">eIF2B GDP-GTP exchange factor subunit beta</fullName>
    </alternativeName>
</protein>
<dbReference type="AlphaFoldDB" id="A0A0W0EUG5"/>
<evidence type="ECO:0000256" key="5">
    <source>
        <dbReference type="ARBA" id="ARBA00022917"/>
    </source>
</evidence>
<keyword evidence="3" id="KW-0963">Cytoplasm</keyword>
<comment type="caution">
    <text evidence="10">The sequence shown here is derived from an EMBL/GenBank/DDBJ whole genome shotgun (WGS) entry which is preliminary data.</text>
</comment>
<evidence type="ECO:0000313" key="11">
    <source>
        <dbReference type="Proteomes" id="UP000054988"/>
    </source>
</evidence>
<dbReference type="InterPro" id="IPR042529">
    <property type="entry name" value="IF_2B-like_C"/>
</dbReference>
<accession>A0A0W0EUG5</accession>
<comment type="subcellular location">
    <subcellularLocation>
        <location evidence="1">Cytoplasm</location>
        <location evidence="1">Cytosol</location>
    </subcellularLocation>
</comment>
<comment type="similarity">
    <text evidence="2 9">Belongs to the eIF-2B alpha/beta/delta subunits family.</text>
</comment>
<dbReference type="PANTHER" id="PTHR45859">
    <property type="entry name" value="TRANSLATION INITIATION FACTOR EIF-2B SUBUNIT BETA"/>
    <property type="match status" value="1"/>
</dbReference>
<name>A0A0W0EUG5_MONRR</name>
<keyword evidence="4 10" id="KW-0396">Initiation factor</keyword>
<comment type="subunit">
    <text evidence="8">Component of the translation initiation factor 2B (eIF2B) complex which is a heterodecamer of two sets of five different subunits: alpha, beta, gamma, delta and epsilon. Subunits alpha, beta and delta comprise a regulatory subcomplex and subunits epsilon and gamma comprise a catalytic subcomplex. Within the complex, the hexameric regulatory complex resides at the center, with the two heterodimeric catalytic subcomplexes bound on opposite sides.</text>
</comment>
<evidence type="ECO:0000256" key="8">
    <source>
        <dbReference type="ARBA" id="ARBA00046432"/>
    </source>
</evidence>
<evidence type="ECO:0000256" key="6">
    <source>
        <dbReference type="ARBA" id="ARBA00044122"/>
    </source>
</evidence>
<evidence type="ECO:0000256" key="9">
    <source>
        <dbReference type="RuleBase" id="RU003814"/>
    </source>
</evidence>
<dbReference type="SUPFAM" id="SSF100950">
    <property type="entry name" value="NagB/RpiA/CoA transferase-like"/>
    <property type="match status" value="1"/>
</dbReference>
<dbReference type="Gene3D" id="3.40.50.10470">
    <property type="entry name" value="Translation initiation factor eif-2b, domain 2"/>
    <property type="match status" value="1"/>
</dbReference>
<dbReference type="GO" id="GO:0003743">
    <property type="term" value="F:translation initiation factor activity"/>
    <property type="evidence" value="ECO:0007669"/>
    <property type="project" value="UniProtKB-KW"/>
</dbReference>
<evidence type="ECO:0000256" key="1">
    <source>
        <dbReference type="ARBA" id="ARBA00004514"/>
    </source>
</evidence>
<dbReference type="InterPro" id="IPR037171">
    <property type="entry name" value="NagB/RpiA_transferase-like"/>
</dbReference>
<evidence type="ECO:0000313" key="10">
    <source>
        <dbReference type="EMBL" id="KTB27713.1"/>
    </source>
</evidence>
<evidence type="ECO:0000256" key="4">
    <source>
        <dbReference type="ARBA" id="ARBA00022540"/>
    </source>
</evidence>
<reference evidence="10 11" key="1">
    <citation type="submission" date="2015-12" db="EMBL/GenBank/DDBJ databases">
        <title>Draft genome sequence of Moniliophthora roreri, the causal agent of frosty pod rot of cacao.</title>
        <authorList>
            <person name="Aime M.C."/>
            <person name="Diaz-Valderrama J.R."/>
            <person name="Kijpornyongpan T."/>
            <person name="Phillips-Mora W."/>
        </authorList>
    </citation>
    <scope>NUCLEOTIDE SEQUENCE [LARGE SCALE GENOMIC DNA]</scope>
    <source>
        <strain evidence="10 11">MCA 2952</strain>
    </source>
</reference>
<dbReference type="InterPro" id="IPR000649">
    <property type="entry name" value="IF-2B-related"/>
</dbReference>
<dbReference type="Proteomes" id="UP000054988">
    <property type="component" value="Unassembled WGS sequence"/>
</dbReference>
<dbReference type="EMBL" id="LATX01002521">
    <property type="protein sequence ID" value="KTB27713.1"/>
    <property type="molecule type" value="Genomic_DNA"/>
</dbReference>
<gene>
    <name evidence="10" type="ORF">WG66_19723</name>
</gene>
<keyword evidence="5" id="KW-0648">Protein biosynthesis</keyword>
<evidence type="ECO:0000256" key="2">
    <source>
        <dbReference type="ARBA" id="ARBA00007251"/>
    </source>
</evidence>
<dbReference type="GO" id="GO:0005851">
    <property type="term" value="C:eukaryotic translation initiation factor 2B complex"/>
    <property type="evidence" value="ECO:0007669"/>
    <property type="project" value="TreeGrafter"/>
</dbReference>
<evidence type="ECO:0000256" key="3">
    <source>
        <dbReference type="ARBA" id="ARBA00022490"/>
    </source>
</evidence>
<dbReference type="eggNOG" id="KOG1465">
    <property type="taxonomic scope" value="Eukaryota"/>
</dbReference>